<dbReference type="InterPro" id="IPR000403">
    <property type="entry name" value="PI3/4_kinase_cat_dom"/>
</dbReference>
<dbReference type="SMART" id="SM00146">
    <property type="entry name" value="PI3Kc"/>
    <property type="match status" value="1"/>
</dbReference>
<accession>A0A7I8VBJ7</accession>
<evidence type="ECO:0000256" key="6">
    <source>
        <dbReference type="ARBA" id="ARBA00022763"/>
    </source>
</evidence>
<evidence type="ECO:0000256" key="8">
    <source>
        <dbReference type="SAM" id="Coils"/>
    </source>
</evidence>
<dbReference type="SMART" id="SM01343">
    <property type="entry name" value="FATC"/>
    <property type="match status" value="1"/>
</dbReference>
<evidence type="ECO:0000313" key="12">
    <source>
        <dbReference type="EMBL" id="CAD5112585.1"/>
    </source>
</evidence>
<reference evidence="12 13" key="1">
    <citation type="submission" date="2020-08" db="EMBL/GenBank/DDBJ databases">
        <authorList>
            <person name="Hejnol A."/>
        </authorList>
    </citation>
    <scope>NUCLEOTIDE SEQUENCE [LARGE SCALE GENOMIC DNA]</scope>
</reference>
<dbReference type="PANTHER" id="PTHR11139:SF68">
    <property type="entry name" value="DNA-DEPENDENT PROTEIN KINASE CATALYTIC SUBUNIT"/>
    <property type="match status" value="1"/>
</dbReference>
<dbReference type="InterPro" id="IPR016024">
    <property type="entry name" value="ARM-type_fold"/>
</dbReference>
<dbReference type="PROSITE" id="PS51189">
    <property type="entry name" value="FAT"/>
    <property type="match status" value="1"/>
</dbReference>
<dbReference type="Pfam" id="PF20502">
    <property type="entry name" value="DNAPKcs_CC1-2"/>
    <property type="match status" value="1"/>
</dbReference>
<dbReference type="InterPro" id="IPR045581">
    <property type="entry name" value="DNAPKcs_CC5"/>
</dbReference>
<dbReference type="Pfam" id="PF08163">
    <property type="entry name" value="DNAPKcs_CC3"/>
    <property type="match status" value="1"/>
</dbReference>
<dbReference type="Pfam" id="PF19704">
    <property type="entry name" value="DNAPKcs_CC5"/>
    <property type="match status" value="1"/>
</dbReference>
<dbReference type="OrthoDB" id="431717at2759"/>
<proteinExistence type="inferred from homology"/>
<dbReference type="Gene3D" id="3.30.1010.10">
    <property type="entry name" value="Phosphatidylinositol 3-kinase Catalytic Subunit, Chain A, domain 4"/>
    <property type="match status" value="1"/>
</dbReference>
<feature type="coiled-coil region" evidence="8">
    <location>
        <begin position="3515"/>
        <end position="3542"/>
    </location>
</feature>
<dbReference type="PROSITE" id="PS50290">
    <property type="entry name" value="PI3_4_KINASE_3"/>
    <property type="match status" value="1"/>
</dbReference>
<comment type="similarity">
    <text evidence="2">Belongs to the PI3/PI4-kinase family.</text>
</comment>
<protein>
    <recommendedName>
        <fullName evidence="3">DNA-dependent protein kinase catalytic subunit</fullName>
    </recommendedName>
</protein>
<dbReference type="SUPFAM" id="SSF48371">
    <property type="entry name" value="ARM repeat"/>
    <property type="match status" value="2"/>
</dbReference>
<dbReference type="InterPro" id="IPR046804">
    <property type="entry name" value="DNA-PKcs_N"/>
</dbReference>
<evidence type="ECO:0000313" key="13">
    <source>
        <dbReference type="Proteomes" id="UP000549394"/>
    </source>
</evidence>
<dbReference type="EMBL" id="CAJFCJ010000002">
    <property type="protein sequence ID" value="CAD5112585.1"/>
    <property type="molecule type" value="Genomic_DNA"/>
</dbReference>
<dbReference type="Pfam" id="PF20500">
    <property type="entry name" value="DNA-PKcs_N"/>
    <property type="match status" value="1"/>
</dbReference>
<evidence type="ECO:0000256" key="5">
    <source>
        <dbReference type="ARBA" id="ARBA00022553"/>
    </source>
</evidence>
<evidence type="ECO:0000256" key="4">
    <source>
        <dbReference type="ARBA" id="ARBA00022527"/>
    </source>
</evidence>
<evidence type="ECO:0000256" key="3">
    <source>
        <dbReference type="ARBA" id="ARBA00018077"/>
    </source>
</evidence>
<organism evidence="12 13">
    <name type="scientific">Dimorphilus gyrociliatus</name>
    <dbReference type="NCBI Taxonomy" id="2664684"/>
    <lineage>
        <taxon>Eukaryota</taxon>
        <taxon>Metazoa</taxon>
        <taxon>Spiralia</taxon>
        <taxon>Lophotrochozoa</taxon>
        <taxon>Annelida</taxon>
        <taxon>Polychaeta</taxon>
        <taxon>Polychaeta incertae sedis</taxon>
        <taxon>Dinophilidae</taxon>
        <taxon>Dimorphilus</taxon>
    </lineage>
</organism>
<keyword evidence="4" id="KW-0808">Transferase</keyword>
<feature type="domain" description="FATC" evidence="11">
    <location>
        <begin position="4057"/>
        <end position="4089"/>
    </location>
</feature>
<dbReference type="GO" id="GO:0005730">
    <property type="term" value="C:nucleolus"/>
    <property type="evidence" value="ECO:0007669"/>
    <property type="project" value="UniProtKB-SubCell"/>
</dbReference>
<evidence type="ECO:0000259" key="11">
    <source>
        <dbReference type="PROSITE" id="PS51190"/>
    </source>
</evidence>
<dbReference type="CDD" id="cd05172">
    <property type="entry name" value="PIKKc_DNA-PK"/>
    <property type="match status" value="1"/>
</dbReference>
<keyword evidence="7" id="KW-0539">Nucleus</keyword>
<comment type="subcellular location">
    <subcellularLocation>
        <location evidence="1">Nucleus</location>
        <location evidence="1">Nucleolus</location>
    </subcellularLocation>
</comment>
<dbReference type="Pfam" id="PF02260">
    <property type="entry name" value="FATC"/>
    <property type="match status" value="1"/>
</dbReference>
<name>A0A7I8VBJ7_9ANNE</name>
<gene>
    <name evidence="12" type="ORF">DGYR_LOCUS1700</name>
</gene>
<dbReference type="InterPro" id="IPR046803">
    <property type="entry name" value="DNAPKcs_CC1-2"/>
</dbReference>
<evidence type="ECO:0000259" key="9">
    <source>
        <dbReference type="PROSITE" id="PS50290"/>
    </source>
</evidence>
<feature type="domain" description="PI3K/PI4K catalytic" evidence="9">
    <location>
        <begin position="3664"/>
        <end position="4000"/>
    </location>
</feature>
<feature type="domain" description="FAT" evidence="10">
    <location>
        <begin position="2862"/>
        <end position="3460"/>
    </location>
</feature>
<keyword evidence="8" id="KW-0175">Coiled coil</keyword>
<dbReference type="GO" id="GO:0000723">
    <property type="term" value="P:telomere maintenance"/>
    <property type="evidence" value="ECO:0007669"/>
    <property type="project" value="TreeGrafter"/>
</dbReference>
<dbReference type="Gene3D" id="1.10.1070.11">
    <property type="entry name" value="Phosphatidylinositol 3-/4-kinase, catalytic domain"/>
    <property type="match status" value="1"/>
</dbReference>
<dbReference type="GO" id="GO:0006303">
    <property type="term" value="P:double-strand break repair via nonhomologous end joining"/>
    <property type="evidence" value="ECO:0007669"/>
    <property type="project" value="InterPro"/>
</dbReference>
<comment type="caution">
    <text evidence="12">The sequence shown here is derived from an EMBL/GenBank/DDBJ whole genome shotgun (WGS) entry which is preliminary data.</text>
</comment>
<dbReference type="InterPro" id="IPR036940">
    <property type="entry name" value="PI3/4_kinase_cat_sf"/>
</dbReference>
<keyword evidence="13" id="KW-1185">Reference proteome</keyword>
<dbReference type="InterPro" id="IPR050517">
    <property type="entry name" value="DDR_Repair_Kinase"/>
</dbReference>
<dbReference type="InterPro" id="IPR037706">
    <property type="entry name" value="DNA-PK_dom"/>
</dbReference>
<keyword evidence="5" id="KW-0597">Phosphoprotein</keyword>
<dbReference type="GO" id="GO:0008630">
    <property type="term" value="P:intrinsic apoptotic signaling pathway in response to DNA damage"/>
    <property type="evidence" value="ECO:0007669"/>
    <property type="project" value="TreeGrafter"/>
</dbReference>
<dbReference type="InterPro" id="IPR012582">
    <property type="entry name" value="DNAPKcs_CC3"/>
</dbReference>
<evidence type="ECO:0000256" key="1">
    <source>
        <dbReference type="ARBA" id="ARBA00004604"/>
    </source>
</evidence>
<sequence>MDLQECLALLHSLIRSDISTVGDTIASTMSDINEICTNDVNLDKIDYYNGIIFDKDKGLIKLMKNSMGKDELTDLKSTALTIIHSLISRFDVKMKSYATQIKEIALTLFIREKYSKVKVAAGLLVYELLKITAKNAEELNIPQFITKLFEMLSQSQSKLQATTKYHLFRILGYLGELHPEYMMNYSEKLTDLFIKSLKTEITSKTRKPEFQIISGTFYGLSHLLVNFSPSDPTSLQNIFKYINLTIDPEAKISRYECVKAGLSLLGKHIYHFGPFVLKDYERVYDRFHRWIIHKNAEVKHDAAIALTEFMKFLAKELAETGKSKKENVHMLSFLIKKFKEMLRSKESSNKEISLAIRGYGLLAKPCKLFLSKAELAIMFNEVIQYGDDMYFTQENIADKVISLPTYLETLASVVCYVTDISDSCLLTLKKNVLVLIERFPHMPDKMHYSAQMSLSAVILSLTSNGVALNNFLSDIIYQGLIRTCSHALQVDEFADINQESVSNEDKIIERKISYKSYIVLWQGLINAAPLQAKNEKDRKLIPKEEEDLTATIYNELIQSVLKIISKLNLKLINQHDIDEESFDTTGTIIMDESLRAEKPKDFIILANLKKFMYSDLLVATHIHRFERWIYLFTDTLVLYCTKFPLVSSFYKLLAVTAKISAKLQYFKEIDNLKITSDSGENKMEVDSDTISTEKWSCYVLFVKFSKEVLVRMKQFKDDILCSCLEFILELPVEIISNDTHLFVPAIQNAFDIGLSYTPLAESGLIALERWTNDLDSAQWYPLLREILPSLNKYMVATSNSLTDAQETVTLHSSSNKRGKKKISITVPKKRSQIDGVQLTKQETTMENIRIKIVQFLGSIGSSINQYLVDGIQESNLQAWDTEKHLKFSLPFIDIKPDIYLDPFLPRVVYLAQHSSDRQTKVAACELLQALVVFILGKSSQQSRENKQSMINLYKKIFPAVLSLSCDIESVARQLFKPLLEQLIHWFSKSTVDYSEANELLNALTDGVVQSKNSSLRQISADGIREFVSWTIKQTTKKDLESKPQNIEAVLNRIFALSIHPDTFHRFGAAMIFNSIYRFLREEEHLVDIYIFKLLACFIECLTLAHSEEKALGTEEQCKIALNHIEKIIKVKSNLLNKPSAKRRRIKPHQWKEASIDIALRWLLRQCGKPYPESRHMSMQIICNLCVTLSDDIKSPRDYFKLLLKDPSKGPAYFIARFEYDALESNGIATVPNLFDAFQTFDLSSMLSWFEKFLASLDCYTWILSQRFLSTTDLFSKKQDPNPSRLFEVMSHFISDIAMLNLDSLTKCFKSNSSTIFTVKEVTVFNRLKCTVIVRIFHLIEAAISQNVKESLKILSAEVLSEDFFKLLFTCFLDAKSLGFDLADIETAKRLPDEVSSCTKRLLRNLPQNLIINMKDSVKNLTENKKSLMLSAILPDNLEDSTCDLVSLISVVQGYERLNDLKILSDCLDTKELAETLLNYVFDSVVMKDGNKLTARRLTPLSSDVLNSFLRLSISMNDEALISKLYSKEEVWNTSQSKPSDRGLYFYCQFQSIINLSLVKRPDRLKDLTSSVERHQYLCTNIFNGLLDFVVKDRDIRKSDGPTVVGGILADWELLQNWTSESGEDESKDLIISLLTKLILIDSKIATDKSNKHFKKIFETYITLLRDPKSGLTTKNKLLDLLMFFASVSSPEKRKLDEALNSLVNDYFPLKSSEFEIGTQKYIQYVSAVNKILDSLKLTGSEILLKLTISIFCREKVHACEESLQKSVVDLIKSKDKQKPLIDIPYGMLMDQSFTVEIRLSILERVCLPLLRSASSSAITEFFLSYICRLAEIVEAKLTKTEMENHLVEKLAVFKLIEILYARLSKNDVNTKDSRINLVYSKGSATNGNEMTKFFTKICNSVKSEDCRNENSYLELRRKYHCAAYNCLVSIIACTQTDVRFYNSFLFGGSFLFENMIDTTKRYEFAMEMDKLFSKKRQFISVRNEVRSYRRQSFDSSFNQSLYYPSSQYLADSSLSVEASHYDFTSSFTSRTSSGSDISFSTSMNETMDIMEDSEDTIYMEMDPINEHECMPCMTALLRHMLRNNITPAEPGKDMPTWMKNILEKINHHETHTNIKLFIAKLVVNSPKTFKPYAKNWFGPLINLIINDRVGGGGLNYFVVDLIVTILSWHEVAVPENNIVDRTMSSKLLLYLIKNCHHETRAVLRNNLEVLKTLVEVWRNSLDVPYGAVYEHLGHKSEDNRSRNVTGVQILGVLVANNLPPFKDGADPTGRIDKNRYYNALFNCLSQRSRGAYGSAAEVTGMVLKYLSANSTDKSWLESKDDELSKRLDSIKTSKIDQYITCLYKIQLNYKSIAEKESSKVLFLLPQLFGELREFGLEIVNNSLSKIENAFEELKNKELLEILNHRDEGCQYAALKIVKGLLPNLKQEEILYFIPSLISFVSSTSTKCRGLMYDIFIDLYDRYHGSDELANRDIILNTKDVLLQGLLDEDYRIAIQNFWSDERRLPTATIDRTIAMLGAMYSPKTEKQYLSYSTNLLLEMTSKSPDFNKELFDRPLSECKFSEFNVTHSWRRRHTMNSLFIDNSLMDSTQAGGEGYIRATQDGEFSQTIDVATAKKRPFNWLTQSTVDTFAESGTLSTLSTPTQSESNLLFSNVKKIKSPKKKLDAAKATTSEQGEDTDEILRLRRRFLKDSESKQLYFVKKQIRQRNMRKEIEKERKERRENQVTIYRKYRTGDLPDIQIKYACIIAPLQAVAQRDSQLARILFTQLFSALMHEMMESEDRMREIRANILNGIEKMISSSDYYYPPLFGAILDIIRSNLRLIDIDTSKIGEACIGGGQGPLGILLLEDILIQKDFVKPRPPTAKKAKISKASSDKAIVWIELAKLYKSLDDFDNLQSIFEYRIKGEGKTSEALALEAKGDYLSAVDIYTESWKYPPEEVEKDLWDEARLECYNNLCDWEKINDITTATIDEAGHSGLENVWLDTYYQDHYLPLMLKSKLKLIQNGKIQQDLFDFIDKSMQHDDKKKLLEAKYSERLALMYIYQEKYDRAKYYTTNAFEQFLNEWSGIGTIMKTPRLEKLRSVQKLQEMGEFLDLITNRDSLRSSKVHALNDKWMNRKLNHLSDPQSIWDDIITNRMMYIDQLSEICSKIDDDKVTVETLIRDQLSFRLHQIDSAKSQNNFGLAENLLKDTNFKMRMAKTALELKTDWIEARINVLRQKLLLNDKISDTIKIEKLSTSFDELDNYLSQKSTEIERDQYSRLMILKAETLQDISNFITEENFDETSKTLFKLCEISDSESFNTSQVRRLLEKQSCSFFKESIKTCNVIKNYTIESRSQLLLAIFCAKILRENDDSNADDKEWISDCAANCIKSLCRAMKLGNRKAIHRFAGLLQIMERFPQHSDVFIESTADIPCWMYLSWLGQMTALLDKNISKIVHQPLLKVAATYPNALVYPFNLSSEGFKFDDTLDGRRAICVQKEISSILGRNPYISTFVKSLEQFEQPNVLFAEKIEAIQKESKLKRLEKVQKIYDNLQRELLCETEEDDDSLYSRDQSSSEMPITVKLGAYRRRFAKKFKNKIEKAFGSRGQLISSMSIKAVNDNIQALQSEIKSAMDEDLRPPKTLTEYSDWLANFQGMKISHSIEIPGQYTGDFKPMPERHIKISSFDNNVQVMKSIRKPKVITVRGTDAKEHKLLVKSGEDLRLDQRVIQIFRLMNEIMREDCQCSQRDLQLRTYNVIPLTTRVGLIEWMENTIPVKDFLVSALGKDDKRLDKLRIEYKKWLIDFSSKSQLKDAHLYYLNVGYRKRQDVITNFKKLQSLVPDNLSRGAYQEMAASSEAYFILKRNFTKSNAQMCAYIYLLGIGDRHLSNTMIDKTNGAVVGIDFGYAFGVATQILPIPELIPFRLTRQFLNLMQPHKAVGLFRSTMIHIFNSLRRNADLLLAALDVFIKEPSVDLKHFEEKLEKSAFGPTGKDSIATMDKTSITANWLPKRKIELVKRKLQGSNPAYLTKIDLESGKLKGLTCEVPSKKSGRLEVSPLNDYLQILMGSEANIRAQLPEDNLTVEQQVDALIDQATDKHILGLTWLGWEPWV</sequence>
<evidence type="ECO:0000256" key="2">
    <source>
        <dbReference type="ARBA" id="ARBA00011031"/>
    </source>
</evidence>
<keyword evidence="4" id="KW-0723">Serine/threonine-protein kinase</keyword>
<evidence type="ECO:0000259" key="10">
    <source>
        <dbReference type="PROSITE" id="PS51189"/>
    </source>
</evidence>
<dbReference type="SUPFAM" id="SSF56112">
    <property type="entry name" value="Protein kinase-like (PK-like)"/>
    <property type="match status" value="1"/>
</dbReference>
<dbReference type="SMART" id="SM01344">
    <property type="entry name" value="NUC194"/>
    <property type="match status" value="1"/>
</dbReference>
<keyword evidence="6" id="KW-0227">DNA damage</keyword>
<dbReference type="Pfam" id="PF02259">
    <property type="entry name" value="FAT"/>
    <property type="match status" value="1"/>
</dbReference>
<dbReference type="GO" id="GO:0004677">
    <property type="term" value="F:DNA-dependent protein kinase activity"/>
    <property type="evidence" value="ECO:0007669"/>
    <property type="project" value="InterPro"/>
</dbReference>
<dbReference type="PROSITE" id="PS51190">
    <property type="entry name" value="FATC"/>
    <property type="match status" value="1"/>
</dbReference>
<dbReference type="Proteomes" id="UP000549394">
    <property type="component" value="Unassembled WGS sequence"/>
</dbReference>
<dbReference type="Pfam" id="PF00454">
    <property type="entry name" value="PI3_PI4_kinase"/>
    <property type="match status" value="1"/>
</dbReference>
<evidence type="ECO:0000256" key="7">
    <source>
        <dbReference type="ARBA" id="ARBA00023242"/>
    </source>
</evidence>
<dbReference type="InterPro" id="IPR003151">
    <property type="entry name" value="PIK-rel_kinase_FAT"/>
</dbReference>
<dbReference type="PANTHER" id="PTHR11139">
    <property type="entry name" value="ATAXIA TELANGIECTASIA MUTATED ATM -RELATED"/>
    <property type="match status" value="1"/>
</dbReference>
<dbReference type="InterPro" id="IPR003152">
    <property type="entry name" value="FATC_dom"/>
</dbReference>
<dbReference type="InterPro" id="IPR014009">
    <property type="entry name" value="PIK_FAT"/>
</dbReference>
<keyword evidence="4" id="KW-0418">Kinase</keyword>
<dbReference type="InterPro" id="IPR011009">
    <property type="entry name" value="Kinase-like_dom_sf"/>
</dbReference>